<comment type="caution">
    <text evidence="3">The sequence shown here is derived from an EMBL/GenBank/DDBJ whole genome shotgun (WGS) entry which is preliminary data.</text>
</comment>
<reference evidence="3" key="1">
    <citation type="submission" date="2023-10" db="EMBL/GenBank/DDBJ databases">
        <title>Genome assembly of Pristionchus species.</title>
        <authorList>
            <person name="Yoshida K."/>
            <person name="Sommer R.J."/>
        </authorList>
    </citation>
    <scope>NUCLEOTIDE SEQUENCE</scope>
    <source>
        <strain evidence="3">RS5133</strain>
    </source>
</reference>
<feature type="compositionally biased region" description="Basic and acidic residues" evidence="2">
    <location>
        <begin position="248"/>
        <end position="263"/>
    </location>
</feature>
<keyword evidence="4" id="KW-1185">Reference proteome</keyword>
<feature type="compositionally biased region" description="Acidic residues" evidence="2">
    <location>
        <begin position="264"/>
        <end position="273"/>
    </location>
</feature>
<feature type="compositionally biased region" description="Acidic residues" evidence="2">
    <location>
        <begin position="652"/>
        <end position="713"/>
    </location>
</feature>
<feature type="region of interest" description="Disordered" evidence="2">
    <location>
        <begin position="236"/>
        <end position="273"/>
    </location>
</feature>
<evidence type="ECO:0000313" key="4">
    <source>
        <dbReference type="Proteomes" id="UP001432322"/>
    </source>
</evidence>
<evidence type="ECO:0000313" key="3">
    <source>
        <dbReference type="EMBL" id="GMT18715.1"/>
    </source>
</evidence>
<name>A0AAV5VJC2_9BILA</name>
<feature type="compositionally biased region" description="Basic and acidic residues" evidence="2">
    <location>
        <begin position="634"/>
        <end position="651"/>
    </location>
</feature>
<organism evidence="3 4">
    <name type="scientific">Pristionchus fissidentatus</name>
    <dbReference type="NCBI Taxonomy" id="1538716"/>
    <lineage>
        <taxon>Eukaryota</taxon>
        <taxon>Metazoa</taxon>
        <taxon>Ecdysozoa</taxon>
        <taxon>Nematoda</taxon>
        <taxon>Chromadorea</taxon>
        <taxon>Rhabditida</taxon>
        <taxon>Rhabditina</taxon>
        <taxon>Diplogasteromorpha</taxon>
        <taxon>Diplogasteroidea</taxon>
        <taxon>Neodiplogasteridae</taxon>
        <taxon>Pristionchus</taxon>
    </lineage>
</organism>
<dbReference type="AlphaFoldDB" id="A0AAV5VJC2"/>
<evidence type="ECO:0000256" key="2">
    <source>
        <dbReference type="SAM" id="MobiDB-lite"/>
    </source>
</evidence>
<feature type="region of interest" description="Disordered" evidence="2">
    <location>
        <begin position="426"/>
        <end position="515"/>
    </location>
</feature>
<proteinExistence type="predicted"/>
<feature type="non-terminal residue" evidence="3">
    <location>
        <position position="1"/>
    </location>
</feature>
<gene>
    <name evidence="3" type="ORF">PFISCL1PPCAC_10012</name>
</gene>
<feature type="compositionally biased region" description="Acidic residues" evidence="2">
    <location>
        <begin position="455"/>
        <end position="474"/>
    </location>
</feature>
<feature type="compositionally biased region" description="Low complexity" evidence="2">
    <location>
        <begin position="617"/>
        <end position="633"/>
    </location>
</feature>
<feature type="compositionally biased region" description="Basic and acidic residues" evidence="2">
    <location>
        <begin position="426"/>
        <end position="454"/>
    </location>
</feature>
<feature type="coiled-coil region" evidence="1">
    <location>
        <begin position="307"/>
        <end position="334"/>
    </location>
</feature>
<feature type="region of interest" description="Disordered" evidence="2">
    <location>
        <begin position="610"/>
        <end position="724"/>
    </location>
</feature>
<feature type="compositionally biased region" description="Basic residues" evidence="2">
    <location>
        <begin position="497"/>
        <end position="508"/>
    </location>
</feature>
<protein>
    <submittedName>
        <fullName evidence="3">Uncharacterized protein</fullName>
    </submittedName>
</protein>
<accession>A0AAV5VJC2</accession>
<dbReference type="EMBL" id="BTSY01000003">
    <property type="protein sequence ID" value="GMT18715.1"/>
    <property type="molecule type" value="Genomic_DNA"/>
</dbReference>
<feature type="compositionally biased region" description="Basic and acidic residues" evidence="2">
    <location>
        <begin position="484"/>
        <end position="496"/>
    </location>
</feature>
<feature type="region of interest" description="Disordered" evidence="2">
    <location>
        <begin position="142"/>
        <end position="169"/>
    </location>
</feature>
<feature type="compositionally biased region" description="Low complexity" evidence="2">
    <location>
        <begin position="145"/>
        <end position="161"/>
    </location>
</feature>
<evidence type="ECO:0000256" key="1">
    <source>
        <dbReference type="SAM" id="Coils"/>
    </source>
</evidence>
<dbReference type="Proteomes" id="UP001432322">
    <property type="component" value="Unassembled WGS sequence"/>
</dbReference>
<sequence>STRLVDSTGTLLYNGRKQCSTVSGEHVDTLTRASQSMGVQSEGVENDSAIMDHMYTERSNSRSRDHAVRRNNEEKNHRAPGDDGPNGTRAVPVEKPLQLIINRNDAFENGHSYPSKNSYNHLLQEDFTKSALNVVHGRPSTTPISFNSAPSTSSSAHNSPFTSPPHNFGRMTGRQEEAMKRKDVVVKLEKMKEQGKLDLFITQLEATTPNQIALSVRRHAKNATSMPGAIKSLILDGMDASPPSLAPRGRESSKNEAVKKKGDDDEEPTEYDDLNEIDMAAPSSSSPQWLMEQAKLIAVDTRLGYAIADNEEKMRNLEKKLRELETADRESLDSMIESSSSGMGEEEGGCARLIAWTRRERRPLMRRDEYLLNEVPSTSREGRDLTHPPCFVDQSNQYLHRLAVMSGMHIRKNKKKSIWLNTREMEEEKARNGMRKKEEKEKREKKKMERAVKEEVDEEKSDSYEDTDDDDDDEKIPVAATPEPSKKNGTTKERERKRPKKVDRKRSRRSVETSYYQPLSIRKISARRGSQDVRLDFDILHMPTRLPDLSPGAVYQEIEVPPFKIRRVAPEPNPQEQDFEEFGTKNLMARIARQHHALEFEEKQRFSAMRREDARKMAAMAAAHAARANQNAAEDQRRKMEGREMRAASREESDEEEEVEMEEEDEEEEEHEQEGEEEEGEEEMKDEEEGEDEHEQEEEEKEEEEEEEEEGDESPPLPIDCSHR</sequence>
<feature type="compositionally biased region" description="Basic and acidic residues" evidence="2">
    <location>
        <begin position="55"/>
        <end position="81"/>
    </location>
</feature>
<keyword evidence="1" id="KW-0175">Coiled coil</keyword>
<feature type="region of interest" description="Disordered" evidence="2">
    <location>
        <begin position="55"/>
        <end position="90"/>
    </location>
</feature>